<reference evidence="10" key="1">
    <citation type="submission" date="2016-10" db="EMBL/GenBank/DDBJ databases">
        <authorList>
            <person name="Varghese N."/>
            <person name="Submissions S."/>
        </authorList>
    </citation>
    <scope>NUCLEOTIDE SEQUENCE [LARGE SCALE GENOMIC DNA]</scope>
    <source>
        <strain evidence="10">DSM 21368</strain>
    </source>
</reference>
<feature type="transmembrane region" description="Helical" evidence="7">
    <location>
        <begin position="36"/>
        <end position="57"/>
    </location>
</feature>
<dbReference type="CDD" id="cd06261">
    <property type="entry name" value="TM_PBP2"/>
    <property type="match status" value="1"/>
</dbReference>
<dbReference type="PANTHER" id="PTHR30193">
    <property type="entry name" value="ABC TRANSPORTER PERMEASE PROTEIN"/>
    <property type="match status" value="1"/>
</dbReference>
<keyword evidence="10" id="KW-1185">Reference proteome</keyword>
<feature type="transmembrane region" description="Helical" evidence="7">
    <location>
        <begin position="131"/>
        <end position="152"/>
    </location>
</feature>
<keyword evidence="3" id="KW-1003">Cell membrane</keyword>
<dbReference type="Proteomes" id="UP000199220">
    <property type="component" value="Unassembled WGS sequence"/>
</dbReference>
<keyword evidence="4 7" id="KW-0812">Transmembrane</keyword>
<evidence type="ECO:0000256" key="7">
    <source>
        <dbReference type="RuleBase" id="RU363032"/>
    </source>
</evidence>
<dbReference type="GO" id="GO:0005886">
    <property type="term" value="C:plasma membrane"/>
    <property type="evidence" value="ECO:0007669"/>
    <property type="project" value="UniProtKB-SubCell"/>
</dbReference>
<feature type="transmembrane region" description="Helical" evidence="7">
    <location>
        <begin position="286"/>
        <end position="310"/>
    </location>
</feature>
<evidence type="ECO:0000256" key="1">
    <source>
        <dbReference type="ARBA" id="ARBA00004651"/>
    </source>
</evidence>
<dbReference type="EMBL" id="FNTX01000001">
    <property type="protein sequence ID" value="SED96294.1"/>
    <property type="molecule type" value="Genomic_DNA"/>
</dbReference>
<feature type="transmembrane region" description="Helical" evidence="7">
    <location>
        <begin position="99"/>
        <end position="119"/>
    </location>
</feature>
<evidence type="ECO:0000256" key="2">
    <source>
        <dbReference type="ARBA" id="ARBA00022448"/>
    </source>
</evidence>
<keyword evidence="2 7" id="KW-0813">Transport</keyword>
<gene>
    <name evidence="9" type="ORF">SAMN04488554_1177</name>
</gene>
<dbReference type="SUPFAM" id="SSF161098">
    <property type="entry name" value="MetI-like"/>
    <property type="match status" value="1"/>
</dbReference>
<dbReference type="RefSeq" id="WP_089772095.1">
    <property type="nucleotide sequence ID" value="NZ_FNTX01000001.1"/>
</dbReference>
<dbReference type="GO" id="GO:0055085">
    <property type="term" value="P:transmembrane transport"/>
    <property type="evidence" value="ECO:0007669"/>
    <property type="project" value="InterPro"/>
</dbReference>
<comment type="similarity">
    <text evidence="7">Belongs to the binding-protein-dependent transport system permease family.</text>
</comment>
<feature type="transmembrane region" description="Helical" evidence="7">
    <location>
        <begin position="172"/>
        <end position="205"/>
    </location>
</feature>
<name>A0A1H5EZ61_9MICO</name>
<evidence type="ECO:0000259" key="8">
    <source>
        <dbReference type="PROSITE" id="PS50928"/>
    </source>
</evidence>
<dbReference type="InterPro" id="IPR000515">
    <property type="entry name" value="MetI-like"/>
</dbReference>
<dbReference type="PROSITE" id="PS50928">
    <property type="entry name" value="ABC_TM1"/>
    <property type="match status" value="1"/>
</dbReference>
<feature type="domain" description="ABC transmembrane type-1" evidence="8">
    <location>
        <begin position="94"/>
        <end position="307"/>
    </location>
</feature>
<protein>
    <submittedName>
        <fullName evidence="9">Raffinose/stachyose/melibiose transport system permease protein</fullName>
    </submittedName>
</protein>
<dbReference type="InterPro" id="IPR051393">
    <property type="entry name" value="ABC_transporter_permease"/>
</dbReference>
<accession>A0A1H5EZ61</accession>
<proteinExistence type="inferred from homology"/>
<keyword evidence="6 7" id="KW-0472">Membrane</keyword>
<comment type="subcellular location">
    <subcellularLocation>
        <location evidence="1 7">Cell membrane</location>
        <topology evidence="1 7">Multi-pass membrane protein</topology>
    </subcellularLocation>
</comment>
<organism evidence="9 10">
    <name type="scientific">Ruania alba</name>
    <dbReference type="NCBI Taxonomy" id="648782"/>
    <lineage>
        <taxon>Bacteria</taxon>
        <taxon>Bacillati</taxon>
        <taxon>Actinomycetota</taxon>
        <taxon>Actinomycetes</taxon>
        <taxon>Micrococcales</taxon>
        <taxon>Ruaniaceae</taxon>
        <taxon>Ruania</taxon>
    </lineage>
</organism>
<evidence type="ECO:0000313" key="9">
    <source>
        <dbReference type="EMBL" id="SED96294.1"/>
    </source>
</evidence>
<dbReference type="STRING" id="648782.SAMN04488554_1177"/>
<sequence length="316" mass="32899">MPSQINTPTPAGISDVRGHHVQRRRRSNVGSLTGRWGLLGAVPAAVLLATFVGVTVVQAGVISLSEWHGIGPLEFVGLRNYAEVLAEPATWEALRVTTVFAFASTAGVIVTATLLAAAVSAKMWGSTSYRIIWFMPGIAPAAAAAIFWASAFQPNFGAINEIAKLLGFEGSSALLASGATALIPIILVTIWSSVGFSFLLILGALEDVPPTTYEAARIDGASATRQFFSISLPLAQPVIATTSILALIATFNGFTQVWAMTRGGPGSATNTIPVAVYKEAFQFANYGTAAALAVIGAVILTILGAIGLALTRSRQQ</sequence>
<evidence type="ECO:0000256" key="5">
    <source>
        <dbReference type="ARBA" id="ARBA00022989"/>
    </source>
</evidence>
<dbReference type="OrthoDB" id="9805974at2"/>
<dbReference type="PANTHER" id="PTHR30193:SF41">
    <property type="entry name" value="DIACETYLCHITOBIOSE UPTAKE SYSTEM PERMEASE PROTEIN NGCF"/>
    <property type="match status" value="1"/>
</dbReference>
<evidence type="ECO:0000313" key="10">
    <source>
        <dbReference type="Proteomes" id="UP000199220"/>
    </source>
</evidence>
<evidence type="ECO:0000256" key="3">
    <source>
        <dbReference type="ARBA" id="ARBA00022475"/>
    </source>
</evidence>
<keyword evidence="5 7" id="KW-1133">Transmembrane helix</keyword>
<evidence type="ECO:0000256" key="4">
    <source>
        <dbReference type="ARBA" id="ARBA00022692"/>
    </source>
</evidence>
<dbReference type="AlphaFoldDB" id="A0A1H5EZ61"/>
<evidence type="ECO:0000256" key="6">
    <source>
        <dbReference type="ARBA" id="ARBA00023136"/>
    </source>
</evidence>
<dbReference type="InterPro" id="IPR035906">
    <property type="entry name" value="MetI-like_sf"/>
</dbReference>
<feature type="transmembrane region" description="Helical" evidence="7">
    <location>
        <begin position="226"/>
        <end position="251"/>
    </location>
</feature>
<dbReference type="Gene3D" id="1.10.3720.10">
    <property type="entry name" value="MetI-like"/>
    <property type="match status" value="1"/>
</dbReference>
<dbReference type="Pfam" id="PF00528">
    <property type="entry name" value="BPD_transp_1"/>
    <property type="match status" value="1"/>
</dbReference>